<dbReference type="Proteomes" id="UP000267096">
    <property type="component" value="Unassembled WGS sequence"/>
</dbReference>
<dbReference type="WBParaSite" id="ASIM_0001702101-mRNA-1">
    <property type="protein sequence ID" value="ASIM_0001702101-mRNA-1"/>
    <property type="gene ID" value="ASIM_0001702101"/>
</dbReference>
<feature type="compositionally biased region" description="Basic and acidic residues" evidence="6">
    <location>
        <begin position="107"/>
        <end position="125"/>
    </location>
</feature>
<dbReference type="InterPro" id="IPR016197">
    <property type="entry name" value="Chromo-like_dom_sf"/>
</dbReference>
<dbReference type="OrthoDB" id="124855at2759"/>
<dbReference type="GO" id="GO:0035267">
    <property type="term" value="C:NuA4 histone acetyltransferase complex"/>
    <property type="evidence" value="ECO:0007669"/>
    <property type="project" value="TreeGrafter"/>
</dbReference>
<dbReference type="Gene3D" id="1.10.274.30">
    <property type="entry name" value="MRG domain"/>
    <property type="match status" value="1"/>
</dbReference>
<dbReference type="InterPro" id="IPR026541">
    <property type="entry name" value="MRG_dom"/>
</dbReference>
<reference evidence="11" key="1">
    <citation type="submission" date="2017-02" db="UniProtKB">
        <authorList>
            <consortium name="WormBaseParasite"/>
        </authorList>
    </citation>
    <scope>IDENTIFICATION</scope>
</reference>
<feature type="domain" description="MSL3 chromodomain-like" evidence="8">
    <location>
        <begin position="12"/>
        <end position="63"/>
    </location>
</feature>
<evidence type="ECO:0000256" key="2">
    <source>
        <dbReference type="ARBA" id="ARBA00022853"/>
    </source>
</evidence>
<feature type="compositionally biased region" description="Basic residues" evidence="6">
    <location>
        <begin position="95"/>
        <end position="106"/>
    </location>
</feature>
<dbReference type="GO" id="GO:0006355">
    <property type="term" value="P:regulation of DNA-templated transcription"/>
    <property type="evidence" value="ECO:0007669"/>
    <property type="project" value="InterPro"/>
</dbReference>
<evidence type="ECO:0000313" key="10">
    <source>
        <dbReference type="Proteomes" id="UP000267096"/>
    </source>
</evidence>
<organism evidence="11">
    <name type="scientific">Anisakis simplex</name>
    <name type="common">Herring worm</name>
    <dbReference type="NCBI Taxonomy" id="6269"/>
    <lineage>
        <taxon>Eukaryota</taxon>
        <taxon>Metazoa</taxon>
        <taxon>Ecdysozoa</taxon>
        <taxon>Nematoda</taxon>
        <taxon>Chromadorea</taxon>
        <taxon>Rhabditida</taxon>
        <taxon>Spirurina</taxon>
        <taxon>Ascaridomorpha</taxon>
        <taxon>Ascaridoidea</taxon>
        <taxon>Anisakidae</taxon>
        <taxon>Anisakis</taxon>
        <taxon>Anisakis simplex complex</taxon>
    </lineage>
</organism>
<keyword evidence="2" id="KW-0156">Chromatin regulator</keyword>
<keyword evidence="10" id="KW-1185">Reference proteome</keyword>
<protein>
    <submittedName>
        <fullName evidence="11">MRG domain-containing protein</fullName>
    </submittedName>
</protein>
<evidence type="ECO:0000313" key="11">
    <source>
        <dbReference type="WBParaSite" id="ASIM_0001702101-mRNA-1"/>
    </source>
</evidence>
<dbReference type="Gene3D" id="2.30.30.140">
    <property type="match status" value="1"/>
</dbReference>
<dbReference type="PANTHER" id="PTHR10880:SF48">
    <property type="entry name" value="MORTALITY FACTOR 4 LIKE 2"/>
    <property type="match status" value="1"/>
</dbReference>
<feature type="region of interest" description="Disordered" evidence="6">
    <location>
        <begin position="88"/>
        <end position="136"/>
    </location>
</feature>
<evidence type="ECO:0000256" key="3">
    <source>
        <dbReference type="ARBA" id="ARBA00023015"/>
    </source>
</evidence>
<reference evidence="9 10" key="2">
    <citation type="submission" date="2018-11" db="EMBL/GenBank/DDBJ databases">
        <authorList>
            <consortium name="Pathogen Informatics"/>
        </authorList>
    </citation>
    <scope>NUCLEOTIDE SEQUENCE [LARGE SCALE GENOMIC DNA]</scope>
</reference>
<evidence type="ECO:0000256" key="4">
    <source>
        <dbReference type="ARBA" id="ARBA00023163"/>
    </source>
</evidence>
<dbReference type="InterPro" id="IPR053820">
    <property type="entry name" value="MSL3_chromo-like"/>
</dbReference>
<gene>
    <name evidence="9" type="ORF">ASIM_LOCUS16428</name>
</gene>
<evidence type="ECO:0000259" key="7">
    <source>
        <dbReference type="Pfam" id="PF05712"/>
    </source>
</evidence>
<evidence type="ECO:0000256" key="5">
    <source>
        <dbReference type="ARBA" id="ARBA00023242"/>
    </source>
</evidence>
<dbReference type="InterPro" id="IPR008676">
    <property type="entry name" value="MRG"/>
</dbReference>
<proteinExistence type="predicted"/>
<evidence type="ECO:0000256" key="6">
    <source>
        <dbReference type="SAM" id="MobiDB-lite"/>
    </source>
</evidence>
<dbReference type="GO" id="GO:0006325">
    <property type="term" value="P:chromatin organization"/>
    <property type="evidence" value="ECO:0007669"/>
    <property type="project" value="UniProtKB-KW"/>
</dbReference>
<evidence type="ECO:0000256" key="1">
    <source>
        <dbReference type="ARBA" id="ARBA00004123"/>
    </source>
</evidence>
<keyword evidence="3" id="KW-0805">Transcription regulation</keyword>
<dbReference type="InterPro" id="IPR038217">
    <property type="entry name" value="MRG_C_sf"/>
</dbReference>
<accession>A0A0M3K7T0</accession>
<sequence>MELSSDESVKSYELNERVLCQHTDNLYYDAKIIGISEAQSGARLYTIHYQGWSKRYDETFEESKAAFRIRPFTEAGFLEAKEKLKAARAESASSKKSKNTSMKRKSIKPEPKSEDDRSSSSETSKKNTPTLRVSGVSSFGRPIKTKIEIDEENPFEVSNSAKRQRTSAAREIVIPHFSSDAERPFYNFTDTELPLKMKEILKKDMVLSVTGKVLPKLPARSSISKILNEFASHMQKIEESCGNKRDTSITWKATIASVTECVDGIKDLFDLIVSHQLLTAKEISRHEELQQSAIIRKERDIVEPHSGTPLRPCEVYGYIHLLRLLVNLGPLPQIVMEAESDEIVMEALKGFSNSLNIYLVNNSEQLFDVNEDYAPLSAD</sequence>
<keyword evidence="5" id="KW-0539">Nucleus</keyword>
<comment type="subcellular location">
    <subcellularLocation>
        <location evidence="1">Nucleus</location>
    </subcellularLocation>
</comment>
<dbReference type="PROSITE" id="PS51640">
    <property type="entry name" value="MRG"/>
    <property type="match status" value="1"/>
</dbReference>
<evidence type="ECO:0000259" key="8">
    <source>
        <dbReference type="Pfam" id="PF22732"/>
    </source>
</evidence>
<dbReference type="PANTHER" id="PTHR10880">
    <property type="entry name" value="MORTALITY FACTOR 4-LIKE PROTEIN"/>
    <property type="match status" value="1"/>
</dbReference>
<dbReference type="AlphaFoldDB" id="A0A0M3K7T0"/>
<evidence type="ECO:0000313" key="9">
    <source>
        <dbReference type="EMBL" id="VDK57760.1"/>
    </source>
</evidence>
<dbReference type="Pfam" id="PF05712">
    <property type="entry name" value="MRG"/>
    <property type="match status" value="1"/>
</dbReference>
<feature type="domain" description="MRG" evidence="7">
    <location>
        <begin position="191"/>
        <end position="374"/>
    </location>
</feature>
<dbReference type="EMBL" id="UYRR01033084">
    <property type="protein sequence ID" value="VDK57760.1"/>
    <property type="molecule type" value="Genomic_DNA"/>
</dbReference>
<name>A0A0M3K7T0_ANISI</name>
<dbReference type="GO" id="GO:0005634">
    <property type="term" value="C:nucleus"/>
    <property type="evidence" value="ECO:0007669"/>
    <property type="project" value="UniProtKB-SubCell"/>
</dbReference>
<keyword evidence="4" id="KW-0804">Transcription</keyword>
<dbReference type="SUPFAM" id="SSF54160">
    <property type="entry name" value="Chromo domain-like"/>
    <property type="match status" value="1"/>
</dbReference>
<dbReference type="Pfam" id="PF22732">
    <property type="entry name" value="MSL3_chromo-like"/>
    <property type="match status" value="1"/>
</dbReference>